<dbReference type="InterPro" id="IPR011990">
    <property type="entry name" value="TPR-like_helical_dom_sf"/>
</dbReference>
<dbReference type="Gene3D" id="1.25.40.10">
    <property type="entry name" value="Tetratricopeptide repeat domain"/>
    <property type="match status" value="1"/>
</dbReference>
<keyword evidence="3" id="KW-0812">Transmembrane</keyword>
<gene>
    <name evidence="5" type="ordered locus">Hoch_6451</name>
</gene>
<protein>
    <submittedName>
        <fullName evidence="5">Tetratricopeptide TPR_4</fullName>
    </submittedName>
</protein>
<keyword evidence="3" id="KW-0472">Membrane</keyword>
<evidence type="ECO:0000256" key="4">
    <source>
        <dbReference type="SAM" id="SignalP"/>
    </source>
</evidence>
<evidence type="ECO:0000313" key="6">
    <source>
        <dbReference type="Proteomes" id="UP000001880"/>
    </source>
</evidence>
<keyword evidence="1" id="KW-0802">TPR repeat</keyword>
<evidence type="ECO:0000256" key="2">
    <source>
        <dbReference type="SAM" id="MobiDB-lite"/>
    </source>
</evidence>
<dbReference type="AlphaFoldDB" id="D0LQB1"/>
<feature type="repeat" description="TPR" evidence="1">
    <location>
        <begin position="41"/>
        <end position="74"/>
    </location>
</feature>
<evidence type="ECO:0000313" key="5">
    <source>
        <dbReference type="EMBL" id="ACY18920.1"/>
    </source>
</evidence>
<dbReference type="OrthoDB" id="5493489at2"/>
<feature type="region of interest" description="Disordered" evidence="2">
    <location>
        <begin position="141"/>
        <end position="161"/>
    </location>
</feature>
<feature type="signal peptide" evidence="4">
    <location>
        <begin position="1"/>
        <end position="28"/>
    </location>
</feature>
<evidence type="ECO:0000256" key="3">
    <source>
        <dbReference type="SAM" id="Phobius"/>
    </source>
</evidence>
<name>D0LQB1_HALO1</name>
<dbReference type="KEGG" id="hoh:Hoch_6451"/>
<dbReference type="HOGENOM" id="CLU_986150_0_0_7"/>
<dbReference type="InterPro" id="IPR019734">
    <property type="entry name" value="TPR_rpt"/>
</dbReference>
<feature type="transmembrane region" description="Helical" evidence="3">
    <location>
        <begin position="221"/>
        <end position="245"/>
    </location>
</feature>
<keyword evidence="6" id="KW-1185">Reference proteome</keyword>
<dbReference type="Pfam" id="PF13432">
    <property type="entry name" value="TPR_16"/>
    <property type="match status" value="1"/>
</dbReference>
<accession>D0LQB1</accession>
<keyword evidence="3" id="KW-1133">Transmembrane helix</keyword>
<sequence length="282" mass="30018">MRAFNSVCVVLLSLCLGLSLAAPAPAYAQAQQDDEDTDERARTLYMEGEAHYAAGRYEEAAESFLEAFNLSGRTALLFNLGNAYERMGDYERAAEYLRRYVDSPRARDVVSVRERVRRLEAAAERKRREAAEAEERREAAEAAAANAVASSDDDGSEEAAGPDRSGYWWLLGSGGAAVGTIAFGLAARQAGNEAAALCSETSEGRPLCDDEASSALSRETAFAIGADVGAIVTLVMAGVGTYLILSADDSSAERPAAEARFAPRIVPTWSTNSAGLSLQGHF</sequence>
<dbReference type="Proteomes" id="UP000001880">
    <property type="component" value="Chromosome"/>
</dbReference>
<keyword evidence="4" id="KW-0732">Signal</keyword>
<dbReference type="PROSITE" id="PS50005">
    <property type="entry name" value="TPR"/>
    <property type="match status" value="1"/>
</dbReference>
<dbReference type="EMBL" id="CP001804">
    <property type="protein sequence ID" value="ACY18920.1"/>
    <property type="molecule type" value="Genomic_DNA"/>
</dbReference>
<evidence type="ECO:0000256" key="1">
    <source>
        <dbReference type="PROSITE-ProRule" id="PRU00339"/>
    </source>
</evidence>
<dbReference type="SUPFAM" id="SSF48452">
    <property type="entry name" value="TPR-like"/>
    <property type="match status" value="1"/>
</dbReference>
<reference evidence="5 6" key="1">
    <citation type="journal article" date="2010" name="Stand. Genomic Sci.">
        <title>Complete genome sequence of Haliangium ochraceum type strain (SMP-2).</title>
        <authorList>
            <consortium name="US DOE Joint Genome Institute (JGI-PGF)"/>
            <person name="Ivanova N."/>
            <person name="Daum C."/>
            <person name="Lang E."/>
            <person name="Abt B."/>
            <person name="Kopitz M."/>
            <person name="Saunders E."/>
            <person name="Lapidus A."/>
            <person name="Lucas S."/>
            <person name="Glavina Del Rio T."/>
            <person name="Nolan M."/>
            <person name="Tice H."/>
            <person name="Copeland A."/>
            <person name="Cheng J.F."/>
            <person name="Chen F."/>
            <person name="Bruce D."/>
            <person name="Goodwin L."/>
            <person name="Pitluck S."/>
            <person name="Mavromatis K."/>
            <person name="Pati A."/>
            <person name="Mikhailova N."/>
            <person name="Chen A."/>
            <person name="Palaniappan K."/>
            <person name="Land M."/>
            <person name="Hauser L."/>
            <person name="Chang Y.J."/>
            <person name="Jeffries C.D."/>
            <person name="Detter J.C."/>
            <person name="Brettin T."/>
            <person name="Rohde M."/>
            <person name="Goker M."/>
            <person name="Bristow J."/>
            <person name="Markowitz V."/>
            <person name="Eisen J.A."/>
            <person name="Hugenholtz P."/>
            <person name="Kyrpides N.C."/>
            <person name="Klenk H.P."/>
        </authorList>
    </citation>
    <scope>NUCLEOTIDE SEQUENCE [LARGE SCALE GENOMIC DNA]</scope>
    <source>
        <strain evidence="6">DSM 14365 / CIP 107738 / JCM 11303 / AJ 13395 / SMP-2</strain>
    </source>
</reference>
<dbReference type="eggNOG" id="COG0457">
    <property type="taxonomic scope" value="Bacteria"/>
</dbReference>
<feature type="chain" id="PRO_5003010492" evidence="4">
    <location>
        <begin position="29"/>
        <end position="282"/>
    </location>
</feature>
<dbReference type="SMART" id="SM00028">
    <property type="entry name" value="TPR"/>
    <property type="match status" value="2"/>
</dbReference>
<organism evidence="5 6">
    <name type="scientific">Haliangium ochraceum (strain DSM 14365 / JCM 11303 / SMP-2)</name>
    <dbReference type="NCBI Taxonomy" id="502025"/>
    <lineage>
        <taxon>Bacteria</taxon>
        <taxon>Pseudomonadati</taxon>
        <taxon>Myxococcota</taxon>
        <taxon>Polyangia</taxon>
        <taxon>Haliangiales</taxon>
        <taxon>Kofleriaceae</taxon>
        <taxon>Haliangium</taxon>
    </lineage>
</organism>
<proteinExistence type="predicted"/>